<evidence type="ECO:0000256" key="1">
    <source>
        <dbReference type="ARBA" id="ARBA00004370"/>
    </source>
</evidence>
<evidence type="ECO:0000256" key="5">
    <source>
        <dbReference type="SAM" id="Phobius"/>
    </source>
</evidence>
<name>A0A813RGD0_9BILA</name>
<dbReference type="EMBL" id="CAJNOC010000586">
    <property type="protein sequence ID" value="CAF0779934.1"/>
    <property type="molecule type" value="Genomic_DNA"/>
</dbReference>
<evidence type="ECO:0000313" key="8">
    <source>
        <dbReference type="Proteomes" id="UP000663879"/>
    </source>
</evidence>
<dbReference type="Proteomes" id="UP000663879">
    <property type="component" value="Unassembled WGS sequence"/>
</dbReference>
<evidence type="ECO:0000259" key="6">
    <source>
        <dbReference type="PROSITE" id="PS50262"/>
    </source>
</evidence>
<proteinExistence type="predicted"/>
<evidence type="ECO:0000256" key="4">
    <source>
        <dbReference type="ARBA" id="ARBA00023136"/>
    </source>
</evidence>
<dbReference type="InterPro" id="IPR017452">
    <property type="entry name" value="GPCR_Rhodpsn_7TM"/>
</dbReference>
<evidence type="ECO:0000256" key="3">
    <source>
        <dbReference type="ARBA" id="ARBA00022989"/>
    </source>
</evidence>
<evidence type="ECO:0000313" key="7">
    <source>
        <dbReference type="EMBL" id="CAF0779934.1"/>
    </source>
</evidence>
<reference evidence="7" key="1">
    <citation type="submission" date="2021-02" db="EMBL/GenBank/DDBJ databases">
        <authorList>
            <person name="Nowell W R."/>
        </authorList>
    </citation>
    <scope>NUCLEOTIDE SEQUENCE</scope>
    <source>
        <strain evidence="7">Ploen Becks lab</strain>
    </source>
</reference>
<dbReference type="SUPFAM" id="SSF81321">
    <property type="entry name" value="Family A G protein-coupled receptor-like"/>
    <property type="match status" value="1"/>
</dbReference>
<comment type="caution">
    <text evidence="7">The sequence shown here is derived from an EMBL/GenBank/DDBJ whole genome shotgun (WGS) entry which is preliminary data.</text>
</comment>
<evidence type="ECO:0000256" key="2">
    <source>
        <dbReference type="ARBA" id="ARBA00022692"/>
    </source>
</evidence>
<feature type="transmembrane region" description="Helical" evidence="5">
    <location>
        <begin position="130"/>
        <end position="150"/>
    </location>
</feature>
<sequence>MILSLLNIPNLLMSLSGNNSGQSNQTVTSIYCTASSDILIIRDILLITMRTCLPLALMFILNSILIYKVFKSKSKLVNTNRKMNQEYRFALTVMASTIIFMIVLVPNVVYIVLMNLYQNDPSNFQKQTRLAFLLLFEALSSFGFIGMYSFNIVTQLIFNKIFLKECIFILSNVFGFFNIKLHVSDSSVKTT</sequence>
<gene>
    <name evidence="7" type="ORF">OXX778_LOCUS5404</name>
</gene>
<keyword evidence="3 5" id="KW-1133">Transmembrane helix</keyword>
<dbReference type="AlphaFoldDB" id="A0A813RGD0"/>
<protein>
    <recommendedName>
        <fullName evidence="6">G-protein coupled receptors family 1 profile domain-containing protein</fullName>
    </recommendedName>
</protein>
<dbReference type="PROSITE" id="PS50262">
    <property type="entry name" value="G_PROTEIN_RECEP_F1_2"/>
    <property type="match status" value="1"/>
</dbReference>
<dbReference type="Gene3D" id="1.20.1070.10">
    <property type="entry name" value="Rhodopsin 7-helix transmembrane proteins"/>
    <property type="match status" value="1"/>
</dbReference>
<keyword evidence="4 5" id="KW-0472">Membrane</keyword>
<feature type="transmembrane region" description="Helical" evidence="5">
    <location>
        <begin position="44"/>
        <end position="67"/>
    </location>
</feature>
<organism evidence="7 8">
    <name type="scientific">Brachionus calyciflorus</name>
    <dbReference type="NCBI Taxonomy" id="104777"/>
    <lineage>
        <taxon>Eukaryota</taxon>
        <taxon>Metazoa</taxon>
        <taxon>Spiralia</taxon>
        <taxon>Gnathifera</taxon>
        <taxon>Rotifera</taxon>
        <taxon>Eurotatoria</taxon>
        <taxon>Monogononta</taxon>
        <taxon>Pseudotrocha</taxon>
        <taxon>Ploima</taxon>
        <taxon>Brachionidae</taxon>
        <taxon>Brachionus</taxon>
    </lineage>
</organism>
<keyword evidence="8" id="KW-1185">Reference proteome</keyword>
<feature type="transmembrane region" description="Helical" evidence="5">
    <location>
        <begin position="87"/>
        <end position="110"/>
    </location>
</feature>
<feature type="domain" description="G-protein coupled receptors family 1 profile" evidence="6">
    <location>
        <begin position="1"/>
        <end position="148"/>
    </location>
</feature>
<comment type="subcellular location">
    <subcellularLocation>
        <location evidence="1">Membrane</location>
    </subcellularLocation>
</comment>
<accession>A0A813RGD0</accession>
<keyword evidence="2 5" id="KW-0812">Transmembrane</keyword>
<dbReference type="GO" id="GO:0016020">
    <property type="term" value="C:membrane"/>
    <property type="evidence" value="ECO:0007669"/>
    <property type="project" value="UniProtKB-SubCell"/>
</dbReference>